<dbReference type="EMBL" id="BA000058">
    <property type="protein sequence ID" value="BAO04875.1"/>
    <property type="molecule type" value="Genomic_DNA"/>
</dbReference>
<gene>
    <name evidence="2" type="ORF">CBO05P1_156</name>
</gene>
<protein>
    <submittedName>
        <fullName evidence="2">(P)ppGpp synthetase I, SpoT/RelA</fullName>
    </submittedName>
</protein>
<dbReference type="AlphaFoldDB" id="A0A060N5P3"/>
<organism evidence="2">
    <name type="scientific">Clostridium botulinum B str. Osaka05</name>
    <dbReference type="NCBI Taxonomy" id="1407017"/>
    <lineage>
        <taxon>Bacteria</taxon>
        <taxon>Bacillati</taxon>
        <taxon>Bacillota</taxon>
        <taxon>Clostridia</taxon>
        <taxon>Eubacteriales</taxon>
        <taxon>Clostridiaceae</taxon>
        <taxon>Clostridium</taxon>
    </lineage>
</organism>
<sequence>MGFTTIVKFNKEIKLEDIVVMAIYGEFNKTTGHCNIYYNVILIDKIKENKEEVQKQIDDFKEELKETVVNEGFLYTI</sequence>
<keyword evidence="1" id="KW-0175">Coiled coil</keyword>
<dbReference type="Proteomes" id="UP000054164">
    <property type="component" value="Unassembled WGS sequence"/>
</dbReference>
<feature type="coiled-coil region" evidence="1">
    <location>
        <begin position="43"/>
        <end position="70"/>
    </location>
</feature>
<proteinExistence type="predicted"/>
<reference evidence="2" key="1">
    <citation type="submission" date="2013-10" db="EMBL/GenBank/DDBJ databases">
        <title>Draft genome sequence of Clostridium botulinum type B strain Osaka05.</title>
        <authorList>
            <person name="Sakaguchi Y."/>
            <person name="Hosomi K."/>
            <person name="Uchiyama J."/>
            <person name="Ogura Y."/>
            <person name="Sakaguchi M."/>
            <person name="Kohda T."/>
            <person name="Mukamoto M."/>
            <person name="Misawa N."/>
            <person name="Matsuzaki S."/>
            <person name="Hayashi T."/>
            <person name="Kozaki S."/>
        </authorList>
    </citation>
    <scope>NUCLEOTIDE SEQUENCE</scope>
    <source>
        <strain evidence="2">Osaka05</strain>
    </source>
</reference>
<name>A0A060N5P3_CLOBO</name>
<accession>A0A060N5P3</accession>
<evidence type="ECO:0000256" key="1">
    <source>
        <dbReference type="SAM" id="Coils"/>
    </source>
</evidence>
<evidence type="ECO:0000313" key="2">
    <source>
        <dbReference type="EMBL" id="BAO04875.1"/>
    </source>
</evidence>
<dbReference type="RefSeq" id="WP_030031950.1">
    <property type="nucleotide sequence ID" value="NZ_BA000058.1"/>
</dbReference>
<dbReference type="HOGENOM" id="CLU_2631860_0_0_9"/>